<comment type="caution">
    <text evidence="4">The sequence shown here is derived from an EMBL/GenBank/DDBJ whole genome shotgun (WGS) entry which is preliminary data.</text>
</comment>
<gene>
    <name evidence="4" type="ORF">SteCoe_20549</name>
</gene>
<sequence>MDSLKSLSSDILGSLLDLSRSYIQGDYKVLSKVPFSYRNAFSSCVEYMRSKCGKHFSEYSKEIEEENWKSDLKECILERLKEMDSEYQRQKNKDRLNEMTWRIDVALSTNSLSRVLKPEVQVKLTSGEEEINFHMTVAQFQEFRRQTALLIKDIFAMDQFAFIRNLK</sequence>
<evidence type="ECO:0000313" key="4">
    <source>
        <dbReference type="EMBL" id="OMJ79447.1"/>
    </source>
</evidence>
<name>A0A1R2BS22_9CILI</name>
<comment type="similarity">
    <text evidence="2">Belongs to the COMM domain-containing protein 5 family.</text>
</comment>
<dbReference type="PROSITE" id="PS51269">
    <property type="entry name" value="COMM"/>
    <property type="match status" value="1"/>
</dbReference>
<keyword evidence="5" id="KW-1185">Reference proteome</keyword>
<dbReference type="OrthoDB" id="203754at2759"/>
<evidence type="ECO:0000313" key="5">
    <source>
        <dbReference type="Proteomes" id="UP000187209"/>
    </source>
</evidence>
<dbReference type="PANTHER" id="PTHR15666">
    <property type="entry name" value="COMM DOMAIN CONTAINING PROTEIN 5"/>
    <property type="match status" value="1"/>
</dbReference>
<dbReference type="InterPro" id="IPR037357">
    <property type="entry name" value="COMMD5"/>
</dbReference>
<dbReference type="GO" id="GO:0005634">
    <property type="term" value="C:nucleus"/>
    <property type="evidence" value="ECO:0007669"/>
    <property type="project" value="TreeGrafter"/>
</dbReference>
<evidence type="ECO:0000256" key="1">
    <source>
        <dbReference type="ARBA" id="ARBA00016556"/>
    </source>
</evidence>
<feature type="domain" description="COMM" evidence="3">
    <location>
        <begin position="95"/>
        <end position="158"/>
    </location>
</feature>
<dbReference type="Pfam" id="PF07258">
    <property type="entry name" value="COMM_domain"/>
    <property type="match status" value="1"/>
</dbReference>
<dbReference type="InterPro" id="IPR017920">
    <property type="entry name" value="COMM"/>
</dbReference>
<dbReference type="AlphaFoldDB" id="A0A1R2BS22"/>
<proteinExistence type="inferred from homology"/>
<protein>
    <recommendedName>
        <fullName evidence="1">COMM domain-containing protein 5</fullName>
    </recommendedName>
</protein>
<dbReference type="PANTHER" id="PTHR15666:SF1">
    <property type="entry name" value="COMM DOMAIN-CONTAINING PROTEIN 5"/>
    <property type="match status" value="1"/>
</dbReference>
<dbReference type="EMBL" id="MPUH01000471">
    <property type="protein sequence ID" value="OMJ79447.1"/>
    <property type="molecule type" value="Genomic_DNA"/>
</dbReference>
<reference evidence="4 5" key="1">
    <citation type="submission" date="2016-11" db="EMBL/GenBank/DDBJ databases">
        <title>The macronuclear genome of Stentor coeruleus: a giant cell with tiny introns.</title>
        <authorList>
            <person name="Slabodnick M."/>
            <person name="Ruby J.G."/>
            <person name="Reiff S.B."/>
            <person name="Swart E.C."/>
            <person name="Gosai S."/>
            <person name="Prabakaran S."/>
            <person name="Witkowska E."/>
            <person name="Larue G.E."/>
            <person name="Fisher S."/>
            <person name="Freeman R.M."/>
            <person name="Gunawardena J."/>
            <person name="Chu W."/>
            <person name="Stover N.A."/>
            <person name="Gregory B.D."/>
            <person name="Nowacki M."/>
            <person name="Derisi J."/>
            <person name="Roy S.W."/>
            <person name="Marshall W.F."/>
            <person name="Sood P."/>
        </authorList>
    </citation>
    <scope>NUCLEOTIDE SEQUENCE [LARGE SCALE GENOMIC DNA]</scope>
    <source>
        <strain evidence="4">WM001</strain>
    </source>
</reference>
<organism evidence="4 5">
    <name type="scientific">Stentor coeruleus</name>
    <dbReference type="NCBI Taxonomy" id="5963"/>
    <lineage>
        <taxon>Eukaryota</taxon>
        <taxon>Sar</taxon>
        <taxon>Alveolata</taxon>
        <taxon>Ciliophora</taxon>
        <taxon>Postciliodesmatophora</taxon>
        <taxon>Heterotrichea</taxon>
        <taxon>Heterotrichida</taxon>
        <taxon>Stentoridae</taxon>
        <taxon>Stentor</taxon>
    </lineage>
</organism>
<dbReference type="Proteomes" id="UP000187209">
    <property type="component" value="Unassembled WGS sequence"/>
</dbReference>
<accession>A0A1R2BS22</accession>
<evidence type="ECO:0000256" key="2">
    <source>
        <dbReference type="ARBA" id="ARBA00093452"/>
    </source>
</evidence>
<evidence type="ECO:0000259" key="3">
    <source>
        <dbReference type="PROSITE" id="PS51269"/>
    </source>
</evidence>